<evidence type="ECO:0000256" key="8">
    <source>
        <dbReference type="SAM" id="Phobius"/>
    </source>
</evidence>
<dbReference type="Gene3D" id="2.60.40.10">
    <property type="entry name" value="Immunoglobulins"/>
    <property type="match status" value="3"/>
</dbReference>
<keyword evidence="12" id="KW-1185">Reference proteome</keyword>
<evidence type="ECO:0000313" key="13">
    <source>
        <dbReference type="RefSeq" id="XP_019621119.1"/>
    </source>
</evidence>
<dbReference type="GeneID" id="109467538"/>
<dbReference type="InterPro" id="IPR036179">
    <property type="entry name" value="Ig-like_dom_sf"/>
</dbReference>
<keyword evidence="5" id="KW-0325">Glycoprotein</keyword>
<dbReference type="InterPro" id="IPR036028">
    <property type="entry name" value="SH3-like_dom_sf"/>
</dbReference>
<feature type="chain" id="PRO_5027580049" evidence="9">
    <location>
        <begin position="31"/>
        <end position="557"/>
    </location>
</feature>
<dbReference type="Pfam" id="PF07686">
    <property type="entry name" value="V-set"/>
    <property type="match status" value="1"/>
</dbReference>
<keyword evidence="6" id="KW-0393">Immunoglobulin domain</keyword>
<dbReference type="SMART" id="SM00326">
    <property type="entry name" value="SH3"/>
    <property type="match status" value="1"/>
</dbReference>
<feature type="domain" description="SH3" evidence="10">
    <location>
        <begin position="421"/>
        <end position="480"/>
    </location>
</feature>
<dbReference type="Pfam" id="PF07653">
    <property type="entry name" value="SH3_2"/>
    <property type="match status" value="1"/>
</dbReference>
<dbReference type="PROSITE" id="PS50002">
    <property type="entry name" value="SH3"/>
    <property type="match status" value="1"/>
</dbReference>
<evidence type="ECO:0000259" key="10">
    <source>
        <dbReference type="PROSITE" id="PS50002"/>
    </source>
</evidence>
<protein>
    <submittedName>
        <fullName evidence="13">Hemicentin-2-like</fullName>
    </submittedName>
</protein>
<dbReference type="Proteomes" id="UP000515135">
    <property type="component" value="Unplaced"/>
</dbReference>
<keyword evidence="2 7" id="KW-0728">SH3 domain</keyword>
<dbReference type="GO" id="GO:0005911">
    <property type="term" value="C:cell-cell junction"/>
    <property type="evidence" value="ECO:0007669"/>
    <property type="project" value="TreeGrafter"/>
</dbReference>
<dbReference type="CDD" id="cd00174">
    <property type="entry name" value="SH3"/>
    <property type="match status" value="1"/>
</dbReference>
<keyword evidence="9" id="KW-0732">Signal</keyword>
<accession>A0A6P4YGS1</accession>
<dbReference type="RefSeq" id="XP_019621119.1">
    <property type="nucleotide sequence ID" value="XM_019765560.1"/>
</dbReference>
<dbReference type="InterPro" id="IPR013106">
    <property type="entry name" value="Ig_V-set"/>
</dbReference>
<evidence type="ECO:0000259" key="11">
    <source>
        <dbReference type="PROSITE" id="PS50835"/>
    </source>
</evidence>
<evidence type="ECO:0000256" key="5">
    <source>
        <dbReference type="ARBA" id="ARBA00023180"/>
    </source>
</evidence>
<dbReference type="PANTHER" id="PTHR11640:SF164">
    <property type="entry name" value="MAM DOMAIN-CONTAINING GLYCOSYLPHOSPHATIDYLINOSITOL ANCHOR PROTEIN 1"/>
    <property type="match status" value="1"/>
</dbReference>
<evidence type="ECO:0000256" key="4">
    <source>
        <dbReference type="ARBA" id="ARBA00023157"/>
    </source>
</evidence>
<evidence type="ECO:0000256" key="7">
    <source>
        <dbReference type="PROSITE-ProRule" id="PRU00192"/>
    </source>
</evidence>
<feature type="domain" description="Ig-like" evidence="11">
    <location>
        <begin position="139"/>
        <end position="231"/>
    </location>
</feature>
<evidence type="ECO:0000256" key="1">
    <source>
        <dbReference type="ARBA" id="ARBA00004479"/>
    </source>
</evidence>
<dbReference type="Pfam" id="PF13927">
    <property type="entry name" value="Ig_3"/>
    <property type="match status" value="2"/>
</dbReference>
<dbReference type="SUPFAM" id="SSF50044">
    <property type="entry name" value="SH3-domain"/>
    <property type="match status" value="1"/>
</dbReference>
<dbReference type="InterPro" id="IPR007110">
    <property type="entry name" value="Ig-like_dom"/>
</dbReference>
<dbReference type="SMART" id="SM00409">
    <property type="entry name" value="IG"/>
    <property type="match status" value="3"/>
</dbReference>
<keyword evidence="8" id="KW-0812">Transmembrane</keyword>
<dbReference type="SUPFAM" id="SSF48726">
    <property type="entry name" value="Immunoglobulin"/>
    <property type="match status" value="3"/>
</dbReference>
<keyword evidence="4" id="KW-1015">Disulfide bond</keyword>
<comment type="subcellular location">
    <subcellularLocation>
        <location evidence="1">Membrane</location>
        <topology evidence="1">Single-pass type I membrane protein</topology>
    </subcellularLocation>
</comment>
<dbReference type="Gene3D" id="2.30.30.40">
    <property type="entry name" value="SH3 Domains"/>
    <property type="match status" value="1"/>
</dbReference>
<evidence type="ECO:0000313" key="12">
    <source>
        <dbReference type="Proteomes" id="UP000515135"/>
    </source>
</evidence>
<organism evidence="12 13">
    <name type="scientific">Branchiostoma belcheri</name>
    <name type="common">Amphioxus</name>
    <dbReference type="NCBI Taxonomy" id="7741"/>
    <lineage>
        <taxon>Eukaryota</taxon>
        <taxon>Metazoa</taxon>
        <taxon>Chordata</taxon>
        <taxon>Cephalochordata</taxon>
        <taxon>Leptocardii</taxon>
        <taxon>Amphioxiformes</taxon>
        <taxon>Branchiostomatidae</taxon>
        <taxon>Branchiostoma</taxon>
    </lineage>
</organism>
<keyword evidence="3 8" id="KW-0472">Membrane</keyword>
<feature type="transmembrane region" description="Helical" evidence="8">
    <location>
        <begin position="344"/>
        <end position="371"/>
    </location>
</feature>
<dbReference type="SMART" id="SM00408">
    <property type="entry name" value="IGc2"/>
    <property type="match status" value="2"/>
</dbReference>
<feature type="domain" description="Ig-like" evidence="11">
    <location>
        <begin position="237"/>
        <end position="323"/>
    </location>
</feature>
<dbReference type="AlphaFoldDB" id="A0A6P4YGS1"/>
<evidence type="ECO:0000256" key="2">
    <source>
        <dbReference type="ARBA" id="ARBA00022443"/>
    </source>
</evidence>
<reference evidence="13" key="1">
    <citation type="submission" date="2025-08" db="UniProtKB">
        <authorList>
            <consortium name="RefSeq"/>
        </authorList>
    </citation>
    <scope>IDENTIFICATION</scope>
    <source>
        <tissue evidence="13">Gonad</tissue>
    </source>
</reference>
<sequence length="557" mass="60652">MASQRFCGPQRWSCGLVAAMMYAMIAVSQAEKALTVQGMVGDTVMLPGNYDPDRDQPVIALTWNKLDSKVEGTRHVVYMFTPKNSMASGSLKERAVFHGNGSLTIRNIREDDEGQYVMTLLIDAVGQQEHFVNLNVVVPPIVDMGVGSPYLVSLGTDIVLNCTVDKSNSIVDSVSWLKDGRPLPDSIPKDYYQGLDFYRSSIVLKNMSKLDIGNYTCVAKNFGTQETGSILLQAKYPARITNSSSGLTTTIESSATLWCTTEGIPPPKITWYKDDREKRQGTIVEGNVTYMTIRSVRVSDSGSYKCSASNGLAEPDSRTMVLSVNGPEASASTSSSGSTISDRWIEFGIIVGGAVVGATLLLTSLLIVIIFTKRQKSKSHGCQACHVVAISHSHPNLCTIGDDVCRGAEPMVNMDQSKHLLGRYLARAIQDYKPTGEGGLTLEINDIVEVLHTGRDGWWYGYMRGNFGFFPARAVTVLTCKRRVSIGQEERAAHAQGSSRKASIDLLGTLPLETNSKSTASFQGGKRENETALTVKSCTGYDVTRRVQTTPDDSDDE</sequence>
<dbReference type="GO" id="GO:0005886">
    <property type="term" value="C:plasma membrane"/>
    <property type="evidence" value="ECO:0007669"/>
    <property type="project" value="TreeGrafter"/>
</dbReference>
<dbReference type="InterPro" id="IPR051275">
    <property type="entry name" value="Cell_adhesion_signaling"/>
</dbReference>
<dbReference type="InterPro" id="IPR003598">
    <property type="entry name" value="Ig_sub2"/>
</dbReference>
<gene>
    <name evidence="13" type="primary">LOC109467538</name>
</gene>
<dbReference type="OrthoDB" id="5969272at2759"/>
<dbReference type="PANTHER" id="PTHR11640">
    <property type="entry name" value="NEPHRIN"/>
    <property type="match status" value="1"/>
</dbReference>
<dbReference type="KEGG" id="bbel:109467538"/>
<dbReference type="GO" id="GO:0050839">
    <property type="term" value="F:cell adhesion molecule binding"/>
    <property type="evidence" value="ECO:0007669"/>
    <property type="project" value="TreeGrafter"/>
</dbReference>
<dbReference type="PROSITE" id="PS50835">
    <property type="entry name" value="IG_LIKE"/>
    <property type="match status" value="2"/>
</dbReference>
<dbReference type="InterPro" id="IPR003599">
    <property type="entry name" value="Ig_sub"/>
</dbReference>
<dbReference type="CDD" id="cd00096">
    <property type="entry name" value="Ig"/>
    <property type="match status" value="1"/>
</dbReference>
<feature type="signal peptide" evidence="9">
    <location>
        <begin position="1"/>
        <end position="30"/>
    </location>
</feature>
<dbReference type="InterPro" id="IPR013783">
    <property type="entry name" value="Ig-like_fold"/>
</dbReference>
<keyword evidence="8" id="KW-1133">Transmembrane helix</keyword>
<dbReference type="InterPro" id="IPR001452">
    <property type="entry name" value="SH3_domain"/>
</dbReference>
<name>A0A6P4YGS1_BRABE</name>
<evidence type="ECO:0000256" key="3">
    <source>
        <dbReference type="ARBA" id="ARBA00023136"/>
    </source>
</evidence>
<dbReference type="GO" id="GO:0098609">
    <property type="term" value="P:cell-cell adhesion"/>
    <property type="evidence" value="ECO:0007669"/>
    <property type="project" value="TreeGrafter"/>
</dbReference>
<proteinExistence type="predicted"/>
<evidence type="ECO:0000256" key="6">
    <source>
        <dbReference type="ARBA" id="ARBA00023319"/>
    </source>
</evidence>
<evidence type="ECO:0000256" key="9">
    <source>
        <dbReference type="SAM" id="SignalP"/>
    </source>
</evidence>